<organism evidence="1">
    <name type="scientific">Xenorhabdus szentirmaii</name>
    <dbReference type="NCBI Taxonomy" id="290112"/>
    <lineage>
        <taxon>Bacteria</taxon>
        <taxon>Pseudomonadati</taxon>
        <taxon>Pseudomonadota</taxon>
        <taxon>Gammaproteobacteria</taxon>
        <taxon>Enterobacterales</taxon>
        <taxon>Morganellaceae</taxon>
        <taxon>Xenorhabdus</taxon>
    </lineage>
</organism>
<dbReference type="RefSeq" id="WP_323868271.1">
    <property type="nucleotide sequence ID" value="NZ_JACXBF010000048.1"/>
</dbReference>
<dbReference type="EMBL" id="JACXBF010000048">
    <property type="protein sequence ID" value="MBD2799205.1"/>
    <property type="molecule type" value="Genomic_DNA"/>
</dbReference>
<accession>A0AAW3YME0</accession>
<protein>
    <submittedName>
        <fullName evidence="1">Uncharacterized protein</fullName>
    </submittedName>
</protein>
<name>A0AAW3YME0_9GAMM</name>
<sequence length="94" mass="10995">MKDIIEFIDKKRSEVEGVDRSSLYLKLELLKKITLYLSNNDLCSKVDEVISIIDMDSGYSEYRLINDCESDNRNLWIEYKGIRLNAGDLIIKMK</sequence>
<evidence type="ECO:0000313" key="1">
    <source>
        <dbReference type="EMBL" id="MBD2799205.1"/>
    </source>
</evidence>
<comment type="caution">
    <text evidence="1">The sequence shown here is derived from an EMBL/GenBank/DDBJ whole genome shotgun (WGS) entry which is preliminary data.</text>
</comment>
<dbReference type="Proteomes" id="UP001193920">
    <property type="component" value="Unassembled WGS sequence"/>
</dbReference>
<proteinExistence type="predicted"/>
<dbReference type="AlphaFoldDB" id="A0AAW3YME0"/>
<reference evidence="1" key="1">
    <citation type="submission" date="2020-09" db="EMBL/GenBank/DDBJ databases">
        <authorList>
            <person name="Palma L."/>
            <person name="Caballero P."/>
            <person name="Berry C."/>
            <person name="Del Valle E."/>
        </authorList>
    </citation>
    <scope>NUCLEOTIDE SEQUENCE</scope>
    <source>
        <strain evidence="1">M</strain>
    </source>
</reference>
<reference evidence="1" key="2">
    <citation type="journal article" date="2024" name="Toxins">
        <title>Genome Sequence Analysis of Native Xenorhabdus Strains Isolated from Entomopathogenic Nematodes in Argentina.</title>
        <authorList>
            <person name="Palma L."/>
            <person name="Frizzo L."/>
            <person name="Kaiser S."/>
            <person name="Berry C."/>
            <person name="Caballero P."/>
            <person name="Bode H.B."/>
            <person name="Del Valle E.E."/>
        </authorList>
    </citation>
    <scope>NUCLEOTIDE SEQUENCE</scope>
    <source>
        <strain evidence="1">M</strain>
    </source>
</reference>
<gene>
    <name evidence="1" type="ORF">ID854_01690</name>
</gene>